<protein>
    <submittedName>
        <fullName evidence="1">Polymerase</fullName>
    </submittedName>
</protein>
<dbReference type="AlphaFoldDB" id="A0A929L5P2"/>
<proteinExistence type="predicted"/>
<sequence length="378" mass="42440">MKKILLLAVALLISPALFAQMKFLPKFVRKMLFEQDSGKHSSFFLLPVFGSAPETGLELGGSALYSFYTDSVPSDTRVSNIFGYGTVTAKGQSRVSLSTSYWTPHNTWHFIGSASYIDFPFDFYGIGPDTYKANKDPLEQRRFRMTVQADKRVGKNFYIGLMAGGFDYKYANKKPGGIFDTSPEVQDRSGGAGLLIGPSIDFDSRNNNTYTTKGLFINSYLHFYQGIFGNNSYRGGFYNIEVMQYNPIGKRWMLGFDIQHQLMIGGRSPFYLLPALGSDEMMRGYYNGRYRDRDMLAGQAELRYRISDRFALAGFAGAGTVYQLNIFEPRLKPNAGGGVRYFFDVQKGLTLRADYGIGQRVAGEVRQSGFYFALGESF</sequence>
<name>A0A929L5P2_9SPHI</name>
<evidence type="ECO:0000313" key="1">
    <source>
        <dbReference type="EMBL" id="MBE9664455.1"/>
    </source>
</evidence>
<dbReference type="Gene3D" id="2.40.160.50">
    <property type="entry name" value="membrane protein fhac: a member of the omp85/tpsb transporter family"/>
    <property type="match status" value="1"/>
</dbReference>
<gene>
    <name evidence="1" type="ORF">IRJ16_21420</name>
</gene>
<keyword evidence="2" id="KW-1185">Reference proteome</keyword>
<organism evidence="1 2">
    <name type="scientific">Mucilaginibacter myungsuensis</name>
    <dbReference type="NCBI Taxonomy" id="649104"/>
    <lineage>
        <taxon>Bacteria</taxon>
        <taxon>Pseudomonadati</taxon>
        <taxon>Bacteroidota</taxon>
        <taxon>Sphingobacteriia</taxon>
        <taxon>Sphingobacteriales</taxon>
        <taxon>Sphingobacteriaceae</taxon>
        <taxon>Mucilaginibacter</taxon>
    </lineage>
</organism>
<evidence type="ECO:0000313" key="2">
    <source>
        <dbReference type="Proteomes" id="UP000622475"/>
    </source>
</evidence>
<reference evidence="1" key="1">
    <citation type="submission" date="2020-10" db="EMBL/GenBank/DDBJ databases">
        <title>Mucilaginibacter mali sp. nov., isolated from rhizosphere soil of apple orchard.</title>
        <authorList>
            <person name="Lee J.-S."/>
            <person name="Kim H.S."/>
            <person name="Kim J.-S."/>
        </authorList>
    </citation>
    <scope>NUCLEOTIDE SEQUENCE</scope>
    <source>
        <strain evidence="1">KCTC 22746</strain>
    </source>
</reference>
<dbReference type="EMBL" id="JADFFL010000012">
    <property type="protein sequence ID" value="MBE9664455.1"/>
    <property type="molecule type" value="Genomic_DNA"/>
</dbReference>
<dbReference type="Proteomes" id="UP000622475">
    <property type="component" value="Unassembled WGS sequence"/>
</dbReference>
<dbReference type="RefSeq" id="WP_194113760.1">
    <property type="nucleotide sequence ID" value="NZ_JADFFL010000012.1"/>
</dbReference>
<comment type="caution">
    <text evidence="1">The sequence shown here is derived from an EMBL/GenBank/DDBJ whole genome shotgun (WGS) entry which is preliminary data.</text>
</comment>
<accession>A0A929L5P2</accession>